<sequence length="200" mass="20755">MNMVMPLLHLGDPRLAIALGAALFAWLLAARAWRMACCWGVLLGTGLALVGASKIVFLGWGGGVPPLNFKALSGHAASASALFPMLFWMLLHGRADGWRRAGIALGLALGALVCALLVADGQHSVAEAVAGSLLGAAVSLGSIRLGGASVSTLPPHGLLWALLTLIAAAWFMKSAHLGYWMIRAARLLSGNARVYPLSID</sequence>
<dbReference type="InterPro" id="IPR000326">
    <property type="entry name" value="PAP2/HPO"/>
</dbReference>
<feature type="transmembrane region" description="Helical" evidence="1">
    <location>
        <begin position="97"/>
        <end position="118"/>
    </location>
</feature>
<evidence type="ECO:0000256" key="1">
    <source>
        <dbReference type="SAM" id="Phobius"/>
    </source>
</evidence>
<organism evidence="3 4">
    <name type="scientific">Massilia frigida</name>
    <dbReference type="NCBI Taxonomy" id="2609281"/>
    <lineage>
        <taxon>Bacteria</taxon>
        <taxon>Pseudomonadati</taxon>
        <taxon>Pseudomonadota</taxon>
        <taxon>Betaproteobacteria</taxon>
        <taxon>Burkholderiales</taxon>
        <taxon>Oxalobacteraceae</taxon>
        <taxon>Telluria group</taxon>
        <taxon>Massilia</taxon>
    </lineage>
</organism>
<reference evidence="3 4" key="1">
    <citation type="submission" date="2019-10" db="EMBL/GenBank/DDBJ databases">
        <title>Taxonomy of Antarctic Massilia spp.: description of Massilia rubra sp. nov., Massilia aquatica sp. nov., Massilia mucilaginosa sp. nov., Massilia frigida sp. nov. isolated from streams, lakes and regoliths.</title>
        <authorList>
            <person name="Holochova P."/>
            <person name="Sedlacek I."/>
            <person name="Kralova S."/>
            <person name="Maslanova I."/>
            <person name="Busse H.-J."/>
            <person name="Stankova E."/>
            <person name="Vrbovska V."/>
            <person name="Kovarovic V."/>
            <person name="Bartak M."/>
            <person name="Svec P."/>
            <person name="Pantucek R."/>
        </authorList>
    </citation>
    <scope>NUCLEOTIDE SEQUENCE [LARGE SCALE GENOMIC DNA]</scope>
    <source>
        <strain evidence="3 4">CCM 8695</strain>
    </source>
</reference>
<evidence type="ECO:0000313" key="3">
    <source>
        <dbReference type="EMBL" id="NHZ79725.1"/>
    </source>
</evidence>
<feature type="transmembrane region" description="Helical" evidence="1">
    <location>
        <begin position="158"/>
        <end position="182"/>
    </location>
</feature>
<keyword evidence="1" id="KW-0812">Transmembrane</keyword>
<keyword evidence="1" id="KW-0472">Membrane</keyword>
<accession>A0ABX0N328</accession>
<keyword evidence="4" id="KW-1185">Reference proteome</keyword>
<dbReference type="Proteomes" id="UP000621455">
    <property type="component" value="Unassembled WGS sequence"/>
</dbReference>
<dbReference type="Pfam" id="PF01569">
    <property type="entry name" value="PAP2"/>
    <property type="match status" value="1"/>
</dbReference>
<dbReference type="SUPFAM" id="SSF48317">
    <property type="entry name" value="Acid phosphatase/Vanadium-dependent haloperoxidase"/>
    <property type="match status" value="1"/>
</dbReference>
<evidence type="ECO:0000259" key="2">
    <source>
        <dbReference type="Pfam" id="PF01569"/>
    </source>
</evidence>
<comment type="caution">
    <text evidence="3">The sequence shown here is derived from an EMBL/GenBank/DDBJ whole genome shotgun (WGS) entry which is preliminary data.</text>
</comment>
<dbReference type="RefSeq" id="WP_167086679.1">
    <property type="nucleotide sequence ID" value="NZ_WHJG01000008.1"/>
</dbReference>
<proteinExistence type="predicted"/>
<name>A0ABX0N328_9BURK</name>
<evidence type="ECO:0000313" key="4">
    <source>
        <dbReference type="Proteomes" id="UP000621455"/>
    </source>
</evidence>
<gene>
    <name evidence="3" type="ORF">F2P44_10600</name>
</gene>
<feature type="transmembrane region" description="Helical" evidence="1">
    <location>
        <begin position="72"/>
        <end position="91"/>
    </location>
</feature>
<dbReference type="EMBL" id="WHJG01000008">
    <property type="protein sequence ID" value="NHZ79725.1"/>
    <property type="molecule type" value="Genomic_DNA"/>
</dbReference>
<protein>
    <submittedName>
        <fullName evidence="3">Phosphatase PAP2 family protein</fullName>
    </submittedName>
</protein>
<dbReference type="InterPro" id="IPR036938">
    <property type="entry name" value="PAP2/HPO_sf"/>
</dbReference>
<dbReference type="Gene3D" id="1.20.144.10">
    <property type="entry name" value="Phosphatidic acid phosphatase type 2/haloperoxidase"/>
    <property type="match status" value="1"/>
</dbReference>
<feature type="transmembrane region" description="Helical" evidence="1">
    <location>
        <begin position="42"/>
        <end position="60"/>
    </location>
</feature>
<feature type="domain" description="Phosphatidic acid phosphatase type 2/haloperoxidase" evidence="2">
    <location>
        <begin position="72"/>
        <end position="144"/>
    </location>
</feature>
<keyword evidence="1" id="KW-1133">Transmembrane helix</keyword>